<evidence type="ECO:0000313" key="7">
    <source>
        <dbReference type="EMBL" id="SEP78701.1"/>
    </source>
</evidence>
<dbReference type="EMBL" id="FOES01000003">
    <property type="protein sequence ID" value="SEP78701.1"/>
    <property type="molecule type" value="Genomic_DNA"/>
</dbReference>
<feature type="transmembrane region" description="Helical" evidence="5">
    <location>
        <begin position="288"/>
        <end position="305"/>
    </location>
</feature>
<name>A0A1H9AQ83_9BACI</name>
<keyword evidence="4 5" id="KW-0472">Membrane</keyword>
<feature type="domain" description="ABC-2 type transporter transmembrane" evidence="6">
    <location>
        <begin position="20"/>
        <end position="381"/>
    </location>
</feature>
<gene>
    <name evidence="7" type="ORF">SAMN05216362_10314</name>
</gene>
<evidence type="ECO:0000256" key="2">
    <source>
        <dbReference type="ARBA" id="ARBA00022692"/>
    </source>
</evidence>
<dbReference type="AlphaFoldDB" id="A0A1H9AQ83"/>
<feature type="transmembrane region" description="Helical" evidence="5">
    <location>
        <begin position="312"/>
        <end position="334"/>
    </location>
</feature>
<comment type="subcellular location">
    <subcellularLocation>
        <location evidence="1">Membrane</location>
        <topology evidence="1">Multi-pass membrane protein</topology>
    </subcellularLocation>
</comment>
<dbReference type="GO" id="GO:0016020">
    <property type="term" value="C:membrane"/>
    <property type="evidence" value="ECO:0007669"/>
    <property type="project" value="UniProtKB-SubCell"/>
</dbReference>
<dbReference type="Proteomes" id="UP000199427">
    <property type="component" value="Unassembled WGS sequence"/>
</dbReference>
<evidence type="ECO:0000313" key="8">
    <source>
        <dbReference type="Proteomes" id="UP000199427"/>
    </source>
</evidence>
<evidence type="ECO:0000256" key="5">
    <source>
        <dbReference type="SAM" id="Phobius"/>
    </source>
</evidence>
<evidence type="ECO:0000256" key="3">
    <source>
        <dbReference type="ARBA" id="ARBA00022989"/>
    </source>
</evidence>
<proteinExistence type="predicted"/>
<feature type="transmembrane region" description="Helical" evidence="5">
    <location>
        <begin position="20"/>
        <end position="39"/>
    </location>
</feature>
<accession>A0A1H9AQ83</accession>
<sequence length="392" mass="45159">MIFHLWKYEWKRMLKRPGLFLFTLLFPIAVIGLISLFLYTTASDELESVHLLVLDEDQTFETNALIKQLQDDQTIDGEVFFNQGKEDLSYYLEQPDGYAAIVQIPEGFTEQLSNGVNESINVYLNENLPIASNLAYLLLESGQDYISAAQTGVNTVNHFHIKSMEDTDERQQFLQQSIVHFTTYSLGRNSFFEEVSSEGMMLSWSMQAFIILTTLLILFTYWLLVILNQPKHQPIIQKRLNLISVTRFDQLIAQWLYQLTYLMLYIIVMVLSLSYFVFPTVEIDLNLITHWLTIGVGLTLLYTLIRLLIPTFILSIIIFTVGSLILMMISGLLLPPIYLPEHLSILSFIYEGFEKIWLQDNIPMVYWIGVGIATLIGLLVLFIVRKIGVVLK</sequence>
<protein>
    <submittedName>
        <fullName evidence="7">ABC-2 family transporter protein</fullName>
    </submittedName>
</protein>
<dbReference type="Pfam" id="PF12698">
    <property type="entry name" value="ABC2_membrane_3"/>
    <property type="match status" value="1"/>
</dbReference>
<dbReference type="InterPro" id="IPR013525">
    <property type="entry name" value="ABC2_TM"/>
</dbReference>
<evidence type="ECO:0000256" key="1">
    <source>
        <dbReference type="ARBA" id="ARBA00004141"/>
    </source>
</evidence>
<keyword evidence="8" id="KW-1185">Reference proteome</keyword>
<feature type="transmembrane region" description="Helical" evidence="5">
    <location>
        <begin position="204"/>
        <end position="227"/>
    </location>
</feature>
<dbReference type="GO" id="GO:0140359">
    <property type="term" value="F:ABC-type transporter activity"/>
    <property type="evidence" value="ECO:0007669"/>
    <property type="project" value="InterPro"/>
</dbReference>
<organism evidence="7 8">
    <name type="scientific">Piscibacillus halophilus</name>
    <dbReference type="NCBI Taxonomy" id="571933"/>
    <lineage>
        <taxon>Bacteria</taxon>
        <taxon>Bacillati</taxon>
        <taxon>Bacillota</taxon>
        <taxon>Bacilli</taxon>
        <taxon>Bacillales</taxon>
        <taxon>Bacillaceae</taxon>
        <taxon>Piscibacillus</taxon>
    </lineage>
</organism>
<keyword evidence="2 5" id="KW-0812">Transmembrane</keyword>
<evidence type="ECO:0000256" key="4">
    <source>
        <dbReference type="ARBA" id="ARBA00023136"/>
    </source>
</evidence>
<dbReference type="STRING" id="571933.SAMN05216362_10314"/>
<dbReference type="Gene3D" id="3.40.1710.10">
    <property type="entry name" value="abc type-2 transporter like domain"/>
    <property type="match status" value="1"/>
</dbReference>
<feature type="transmembrane region" description="Helical" evidence="5">
    <location>
        <begin position="255"/>
        <end position="276"/>
    </location>
</feature>
<dbReference type="RefSeq" id="WP_177176310.1">
    <property type="nucleotide sequence ID" value="NZ_FOES01000003.1"/>
</dbReference>
<keyword evidence="3 5" id="KW-1133">Transmembrane helix</keyword>
<evidence type="ECO:0000259" key="6">
    <source>
        <dbReference type="Pfam" id="PF12698"/>
    </source>
</evidence>
<reference evidence="7 8" key="1">
    <citation type="submission" date="2016-10" db="EMBL/GenBank/DDBJ databases">
        <authorList>
            <person name="de Groot N.N."/>
        </authorList>
    </citation>
    <scope>NUCLEOTIDE SEQUENCE [LARGE SCALE GENOMIC DNA]</scope>
    <source>
        <strain evidence="7 8">DSM 21633</strain>
    </source>
</reference>
<feature type="transmembrane region" description="Helical" evidence="5">
    <location>
        <begin position="364"/>
        <end position="384"/>
    </location>
</feature>